<dbReference type="Pfam" id="PF00512">
    <property type="entry name" value="HisKA"/>
    <property type="match status" value="1"/>
</dbReference>
<dbReference type="GO" id="GO:0000155">
    <property type="term" value="F:phosphorelay sensor kinase activity"/>
    <property type="evidence" value="ECO:0007669"/>
    <property type="project" value="InterPro"/>
</dbReference>
<dbReference type="Gene3D" id="3.40.50.2300">
    <property type="match status" value="2"/>
</dbReference>
<dbReference type="CDD" id="cd16922">
    <property type="entry name" value="HATPase_EvgS-ArcB-TorS-like"/>
    <property type="match status" value="1"/>
</dbReference>
<dbReference type="EMBL" id="VITH01000012">
    <property type="protein sequence ID" value="TWA78590.1"/>
    <property type="molecule type" value="Genomic_DNA"/>
</dbReference>
<dbReference type="InterPro" id="IPR005467">
    <property type="entry name" value="His_kinase_dom"/>
</dbReference>
<comment type="catalytic activity">
    <reaction evidence="1">
        <text>ATP + protein L-histidine = ADP + protein N-phospho-L-histidine.</text>
        <dbReference type="EC" id="2.7.13.3"/>
    </reaction>
</comment>
<keyword evidence="8" id="KW-0902">Two-component regulatory system</keyword>
<keyword evidence="6 18" id="KW-0418">Kinase</keyword>
<evidence type="ECO:0000313" key="18">
    <source>
        <dbReference type="EMBL" id="TWA78590.1"/>
    </source>
</evidence>
<dbReference type="SMART" id="SM00448">
    <property type="entry name" value="REC"/>
    <property type="match status" value="2"/>
</dbReference>
<evidence type="ECO:0000256" key="11">
    <source>
        <dbReference type="PROSITE-ProRule" id="PRU00110"/>
    </source>
</evidence>
<dbReference type="SUPFAM" id="SSF47384">
    <property type="entry name" value="Homodimeric domain of signal transducing histidine kinase"/>
    <property type="match status" value="1"/>
</dbReference>
<dbReference type="SMART" id="SM00387">
    <property type="entry name" value="HATPase_c"/>
    <property type="match status" value="1"/>
</dbReference>
<evidence type="ECO:0000256" key="4">
    <source>
        <dbReference type="ARBA" id="ARBA00022679"/>
    </source>
</evidence>
<dbReference type="InterPro" id="IPR001789">
    <property type="entry name" value="Sig_transdc_resp-reg_receiver"/>
</dbReference>
<evidence type="ECO:0000256" key="1">
    <source>
        <dbReference type="ARBA" id="ARBA00000085"/>
    </source>
</evidence>
<dbReference type="GO" id="GO:0005886">
    <property type="term" value="C:plasma membrane"/>
    <property type="evidence" value="ECO:0007669"/>
    <property type="project" value="UniProtKB-SubCell"/>
</dbReference>
<dbReference type="CDD" id="cd00082">
    <property type="entry name" value="HisKA"/>
    <property type="match status" value="1"/>
</dbReference>
<dbReference type="PROSITE" id="PS50109">
    <property type="entry name" value="HIS_KIN"/>
    <property type="match status" value="1"/>
</dbReference>
<dbReference type="FunFam" id="1.10.287.130:FF:000002">
    <property type="entry name" value="Two-component osmosensing histidine kinase"/>
    <property type="match status" value="1"/>
</dbReference>
<feature type="region of interest" description="Disordered" evidence="14">
    <location>
        <begin position="1"/>
        <end position="22"/>
    </location>
</feature>
<dbReference type="Pfam" id="PF02518">
    <property type="entry name" value="HATPase_c"/>
    <property type="match status" value="1"/>
</dbReference>
<dbReference type="InterPro" id="IPR036890">
    <property type="entry name" value="HATPase_C_sf"/>
</dbReference>
<name>A0A560C146_AZOBR</name>
<evidence type="ECO:0000313" key="19">
    <source>
        <dbReference type="Proteomes" id="UP000318529"/>
    </source>
</evidence>
<feature type="modified residue" description="4-aspartylphosphate" evidence="12">
    <location>
        <position position="787"/>
    </location>
</feature>
<evidence type="ECO:0000256" key="3">
    <source>
        <dbReference type="ARBA" id="ARBA00022553"/>
    </source>
</evidence>
<dbReference type="SMART" id="SM00388">
    <property type="entry name" value="HisKA"/>
    <property type="match status" value="1"/>
</dbReference>
<protein>
    <recommendedName>
        <fullName evidence="10">Sensory/regulatory protein RpfC</fullName>
        <ecNumber evidence="2">2.7.13.3</ecNumber>
    </recommendedName>
</protein>
<keyword evidence="5" id="KW-0547">Nucleotide-binding</keyword>
<dbReference type="InterPro" id="IPR011006">
    <property type="entry name" value="CheY-like_superfamily"/>
</dbReference>
<dbReference type="PROSITE" id="PS50110">
    <property type="entry name" value="RESPONSE_REGULATORY"/>
    <property type="match status" value="2"/>
</dbReference>
<evidence type="ECO:0000256" key="7">
    <source>
        <dbReference type="ARBA" id="ARBA00022840"/>
    </source>
</evidence>
<feature type="compositionally biased region" description="Acidic residues" evidence="14">
    <location>
        <begin position="1"/>
        <end position="14"/>
    </location>
</feature>
<dbReference type="PRINTS" id="PR00344">
    <property type="entry name" value="BCTRLSENSOR"/>
</dbReference>
<evidence type="ECO:0000256" key="9">
    <source>
        <dbReference type="ARBA" id="ARBA00064003"/>
    </source>
</evidence>
<keyword evidence="13" id="KW-0175">Coiled coil</keyword>
<dbReference type="Pfam" id="PF01627">
    <property type="entry name" value="Hpt"/>
    <property type="match status" value="1"/>
</dbReference>
<accession>A0A560C146</accession>
<dbReference type="PANTHER" id="PTHR45339">
    <property type="entry name" value="HYBRID SIGNAL TRANSDUCTION HISTIDINE KINASE J"/>
    <property type="match status" value="1"/>
</dbReference>
<reference evidence="18 19" key="1">
    <citation type="submission" date="2019-06" db="EMBL/GenBank/DDBJ databases">
        <title>Genomic Encyclopedia of Type Strains, Phase IV (KMG-V): Genome sequencing to study the core and pangenomes of soil and plant-associated prokaryotes.</title>
        <authorList>
            <person name="Whitman W."/>
        </authorList>
    </citation>
    <scope>NUCLEOTIDE SEQUENCE [LARGE SCALE GENOMIC DNA]</scope>
    <source>
        <strain evidence="18 19">BR 11650</strain>
    </source>
</reference>
<feature type="coiled-coil region" evidence="13">
    <location>
        <begin position="320"/>
        <end position="361"/>
    </location>
</feature>
<evidence type="ECO:0000256" key="13">
    <source>
        <dbReference type="SAM" id="Coils"/>
    </source>
</evidence>
<comment type="caution">
    <text evidence="18">The sequence shown here is derived from an EMBL/GenBank/DDBJ whole genome shotgun (WGS) entry which is preliminary data.</text>
</comment>
<dbReference type="Gene3D" id="1.10.287.130">
    <property type="match status" value="1"/>
</dbReference>
<dbReference type="Pfam" id="PF11849">
    <property type="entry name" value="DUF3369"/>
    <property type="match status" value="1"/>
</dbReference>
<dbReference type="PANTHER" id="PTHR45339:SF5">
    <property type="entry name" value="HISTIDINE KINASE"/>
    <property type="match status" value="1"/>
</dbReference>
<evidence type="ECO:0000256" key="12">
    <source>
        <dbReference type="PROSITE-ProRule" id="PRU00169"/>
    </source>
</evidence>
<dbReference type="CDD" id="cd17546">
    <property type="entry name" value="REC_hyHK_CKI1_RcsC-like"/>
    <property type="match status" value="1"/>
</dbReference>
<dbReference type="SUPFAM" id="SSF55874">
    <property type="entry name" value="ATPase domain of HSP90 chaperone/DNA topoisomerase II/histidine kinase"/>
    <property type="match status" value="1"/>
</dbReference>
<dbReference type="FunFam" id="3.30.565.10:FF:000010">
    <property type="entry name" value="Sensor histidine kinase RcsC"/>
    <property type="match status" value="1"/>
</dbReference>
<dbReference type="PROSITE" id="PS50894">
    <property type="entry name" value="HPT"/>
    <property type="match status" value="1"/>
</dbReference>
<dbReference type="InterPro" id="IPR003661">
    <property type="entry name" value="HisK_dim/P_dom"/>
</dbReference>
<dbReference type="SUPFAM" id="SSF52172">
    <property type="entry name" value="CheY-like"/>
    <property type="match status" value="2"/>
</dbReference>
<feature type="domain" description="HPt" evidence="17">
    <location>
        <begin position="902"/>
        <end position="995"/>
    </location>
</feature>
<dbReference type="Proteomes" id="UP000318529">
    <property type="component" value="Unassembled WGS sequence"/>
</dbReference>
<feature type="modified residue" description="4-aspartylphosphate" evidence="12">
    <location>
        <position position="86"/>
    </location>
</feature>
<dbReference type="Gene3D" id="1.20.120.160">
    <property type="entry name" value="HPT domain"/>
    <property type="match status" value="1"/>
</dbReference>
<evidence type="ECO:0000259" key="17">
    <source>
        <dbReference type="PROSITE" id="PS50894"/>
    </source>
</evidence>
<proteinExistence type="predicted"/>
<dbReference type="InterPro" id="IPR036641">
    <property type="entry name" value="HPT_dom_sf"/>
</dbReference>
<evidence type="ECO:0000256" key="5">
    <source>
        <dbReference type="ARBA" id="ARBA00022741"/>
    </source>
</evidence>
<evidence type="ECO:0000256" key="6">
    <source>
        <dbReference type="ARBA" id="ARBA00022777"/>
    </source>
</evidence>
<keyword evidence="4" id="KW-0808">Transferase</keyword>
<dbReference type="AlphaFoldDB" id="A0A560C146"/>
<dbReference type="InterPro" id="IPR021800">
    <property type="entry name" value="DUF3369"/>
</dbReference>
<evidence type="ECO:0000256" key="10">
    <source>
        <dbReference type="ARBA" id="ARBA00068150"/>
    </source>
</evidence>
<dbReference type="InterPro" id="IPR004358">
    <property type="entry name" value="Sig_transdc_His_kin-like_C"/>
</dbReference>
<feature type="domain" description="Histidine kinase" evidence="15">
    <location>
        <begin position="368"/>
        <end position="589"/>
    </location>
</feature>
<keyword evidence="3 12" id="KW-0597">Phosphoprotein</keyword>
<comment type="subunit">
    <text evidence="9">At low DSF concentrations, interacts with RpfF.</text>
</comment>
<evidence type="ECO:0000259" key="15">
    <source>
        <dbReference type="PROSITE" id="PS50109"/>
    </source>
</evidence>
<evidence type="ECO:0000256" key="8">
    <source>
        <dbReference type="ARBA" id="ARBA00023012"/>
    </source>
</evidence>
<dbReference type="RefSeq" id="WP_145689065.1">
    <property type="nucleotide sequence ID" value="NZ_VITH01000012.1"/>
</dbReference>
<keyword evidence="7" id="KW-0067">ATP-binding</keyword>
<dbReference type="Gene3D" id="3.30.565.10">
    <property type="entry name" value="Histidine kinase-like ATPase, C-terminal domain"/>
    <property type="match status" value="1"/>
</dbReference>
<feature type="modified residue" description="Phosphohistidine" evidence="11">
    <location>
        <position position="941"/>
    </location>
</feature>
<evidence type="ECO:0000256" key="14">
    <source>
        <dbReference type="SAM" id="MobiDB-lite"/>
    </source>
</evidence>
<dbReference type="InterPro" id="IPR008207">
    <property type="entry name" value="Sig_transdc_His_kin_Hpt_dom"/>
</dbReference>
<dbReference type="SUPFAM" id="SSF47226">
    <property type="entry name" value="Histidine-containing phosphotransfer domain, HPT domain"/>
    <property type="match status" value="1"/>
</dbReference>
<evidence type="ECO:0000259" key="16">
    <source>
        <dbReference type="PROSITE" id="PS50110"/>
    </source>
</evidence>
<feature type="domain" description="Response regulatory" evidence="16">
    <location>
        <begin position="738"/>
        <end position="857"/>
    </location>
</feature>
<evidence type="ECO:0000256" key="2">
    <source>
        <dbReference type="ARBA" id="ARBA00012438"/>
    </source>
</evidence>
<dbReference type="Pfam" id="PF00072">
    <property type="entry name" value="Response_reg"/>
    <property type="match status" value="1"/>
</dbReference>
<dbReference type="InterPro" id="IPR036097">
    <property type="entry name" value="HisK_dim/P_sf"/>
</dbReference>
<dbReference type="EC" id="2.7.13.3" evidence="2"/>
<feature type="region of interest" description="Disordered" evidence="14">
    <location>
        <begin position="861"/>
        <end position="880"/>
    </location>
</feature>
<organism evidence="18 19">
    <name type="scientific">Azospirillum brasilense</name>
    <dbReference type="NCBI Taxonomy" id="192"/>
    <lineage>
        <taxon>Bacteria</taxon>
        <taxon>Pseudomonadati</taxon>
        <taxon>Pseudomonadota</taxon>
        <taxon>Alphaproteobacteria</taxon>
        <taxon>Rhodospirillales</taxon>
        <taxon>Azospirillaceae</taxon>
        <taxon>Azospirillum</taxon>
    </lineage>
</organism>
<feature type="domain" description="Response regulatory" evidence="16">
    <location>
        <begin position="31"/>
        <end position="155"/>
    </location>
</feature>
<dbReference type="SMART" id="SM00073">
    <property type="entry name" value="HPT"/>
    <property type="match status" value="1"/>
</dbReference>
<gene>
    <name evidence="18" type="ORF">FBZ83_11291</name>
</gene>
<dbReference type="GO" id="GO:0005524">
    <property type="term" value="F:ATP binding"/>
    <property type="evidence" value="ECO:0007669"/>
    <property type="project" value="UniProtKB-KW"/>
</dbReference>
<dbReference type="InterPro" id="IPR003594">
    <property type="entry name" value="HATPase_dom"/>
</dbReference>
<sequence>MSDEFLFADDEPGIEAETAKETAPEPADPWIILIVDDDPAIHATTKMVLRGFTFEGRPAQFLSAGTAAEARSLLEQNPAIAVVLLDVVMESDDAGLRLVRMIRSELNNRRVRIILRTGQPGQAPERDVILNYDINDYKSKTELTAQKLFTSVVAALRGYQDITAIEDHRRGLERILDASSALLDKRTMAEFVRGAVSKIAEICPPCDGIALCSRWTEEETGGAARDPLVLGAGGIHAAAEGKPVRAALPAEAAEAVTQALADGRNRYERERSLLVFRSTSRHHDTVFHISHRRPLTEDERRLLEVFCSKIAVGFDNVHLYEELSALNRNLESQVADRTRELVAATEAAEAARAEAEAANQAKSLFLATMSHEIRTPMNGVQGMLELLEYTPLTPEQQELVAVVRDSAGALLTIINDILDFSKIEAGRLDLERAPVSLSAVVEGVAETLAPAARQKDLTLLTYVDPDLPPLVMGDSVRIRQVLFNIAGNAVKFTPSGSVRIRAELARFEEGRATIRITVTDTGIGIAREAQAQLFRPFTQAEASTTRRFGGTGLGLSICRRLAELMGGAVGVASEPGRGSAFWFTFTADLAPDSDAVGVAAPPLAGLSVLLLAADAEERQCLARYLSTDGAVLLDAPDAAAGGRALPPGTPCDVVLTTAETDLPVLDTAAPGLGRGRVLLGGRGALIDAVALARPVRRGHLVRAVLAAAGRGPAVEAEAGHPGPVTASLIAEGDARSPRILVAEDHPTNRQVIQRQLALLGQTADLAEDGVQALGLWRDGDYALLLTDCQMPEMDGFELTRLIRAEEAASGRARLPIIAVTANAMAGEAQRCLSAGMDDALSKPVEIGQLRRLLDRHLPSRPAAAPAPVAPPPAVVGSSDSDALTINAPPIDVGVLATLFDGDMEFVGQLLQEFIVSNSASRDRLVAAHAVEDWDGVRQAAHKLAGSSRTVGARELAAASDAIELACVDRRLDGIGALVTRVDHELGRAAAFIHGMAPA</sequence>